<accession>A0ABN9TVM6</accession>
<evidence type="ECO:0000313" key="2">
    <source>
        <dbReference type="Proteomes" id="UP001189429"/>
    </source>
</evidence>
<evidence type="ECO:0000313" key="1">
    <source>
        <dbReference type="EMBL" id="CAK0850319.1"/>
    </source>
</evidence>
<gene>
    <name evidence="1" type="ORF">PCOR1329_LOCUS42751</name>
</gene>
<name>A0ABN9TVM6_9DINO</name>
<reference evidence="1" key="1">
    <citation type="submission" date="2023-10" db="EMBL/GenBank/DDBJ databases">
        <authorList>
            <person name="Chen Y."/>
            <person name="Shah S."/>
            <person name="Dougan E. K."/>
            <person name="Thang M."/>
            <person name="Chan C."/>
        </authorList>
    </citation>
    <scope>NUCLEOTIDE SEQUENCE [LARGE SCALE GENOMIC DNA]</scope>
</reference>
<dbReference type="EMBL" id="CAUYUJ010015138">
    <property type="protein sequence ID" value="CAK0850319.1"/>
    <property type="molecule type" value="Genomic_DNA"/>
</dbReference>
<organism evidence="1 2">
    <name type="scientific">Prorocentrum cordatum</name>
    <dbReference type="NCBI Taxonomy" id="2364126"/>
    <lineage>
        <taxon>Eukaryota</taxon>
        <taxon>Sar</taxon>
        <taxon>Alveolata</taxon>
        <taxon>Dinophyceae</taxon>
        <taxon>Prorocentrales</taxon>
        <taxon>Prorocentraceae</taxon>
        <taxon>Prorocentrum</taxon>
    </lineage>
</organism>
<keyword evidence="2" id="KW-1185">Reference proteome</keyword>
<sequence length="244" mass="26641">MAARRCKVCPKFSCGGWASADRGASRCIKCGTKLADTMSKAPDPSAAAVILQSLDVLNLCRSMTDVDAGAGGALVTLQAAARAITNRQTMEEAFRRSRHLPQALQEHQQLVMWRRRQRKYNQSLLAALEGSSAPWGSRVGNTVSVLASNGSCKGAVKQMIEAALAPVFDFNNGPIHLMDSEFAQPAGNASLWKSLQRRPTLAPSTGETDVAQICKYARDLALPVDSMRLAFRLFRDQYRRMARI</sequence>
<proteinExistence type="predicted"/>
<protein>
    <submittedName>
        <fullName evidence="1">Uncharacterized protein</fullName>
    </submittedName>
</protein>
<dbReference type="Proteomes" id="UP001189429">
    <property type="component" value="Unassembled WGS sequence"/>
</dbReference>
<comment type="caution">
    <text evidence="1">The sequence shown here is derived from an EMBL/GenBank/DDBJ whole genome shotgun (WGS) entry which is preliminary data.</text>
</comment>